<evidence type="ECO:0000256" key="8">
    <source>
        <dbReference type="ARBA" id="ARBA00023136"/>
    </source>
</evidence>
<dbReference type="InterPro" id="IPR056024">
    <property type="entry name" value="DUF7605"/>
</dbReference>
<keyword evidence="7" id="KW-0496">Mitochondrion</keyword>
<sequence>MFGGPPPQLSAAEIRAQEDEANLTIQKVIVGAVLLYLSSTKPPKHQRTTNSAGNNTMARLPVKKKSKTGPATPVKPRPKTSLTTSVKARSSLGSFPSSSSPALKRESESDSYYENDDPPDEIHKSPFVNSVWKSNEVSDRAKSVQIKEQAVQKGLAALDKFITTMRLHLATNPSAQGRIDKILTIKKRKRSLEVYVGFLGSTGSGKTTIVNALLGMKDLLPSMTGRACTAVVVEVSKNEVDDIASRFRARIFFMTKDEWKAELEQLFLDLQPEAAAMDDDDDETDPDERNDRINHAFDRVKAVYPHIEDIDGLKATSAAALLEHSSVSKLFGFPAEIAHASKTEFSKALKIYVDSGKSNSKAAALWPLVKLVKVFVKAPILDTGITLVDLPGSSDSNSARSAVAAAYYKKLTITCIVANAIRGIDEKNAHDLLGNITKRNLQLDGLYNQESLCFILSQTDRDFDKTSKNGGYIEDHPELQEKCFDDAQQVSADKKKALDLERQTKELAASIAKSKKAKRGLLDEIEDIIDPVTDGQKRKLSQLQQTSGPPSVMSTLASLRKKLADAEEAIQTEESQVSSLGRRKSNIELALWHARSRIASQCIKYRNALSAEAIRQDFTKSLLEMGPYQVRTGRAPGFTTVQDTEIPALRDWLIGTTLDTRAKYALAFLADVENFVAWMQPWINDSYGDTKMKAEMREHWEPDLNGKVLKLQQSFSQLGLSTATKMKNHVQINIYAKVPGAEKIAAAKAPEIAKKWGRIHWSTHKIVNRHRGTWTNSRGDKHHWNDDIVHDVTTVLLPSWTSTFTDDIPRELALYIESSGTLISDFAESVEGTVFGADVYDALQVLKDHISRTKVLLSDQTESAFDGVGKSMRSTHYLAAPAVKEFLEPMYAKCTSEGGKGHFKRNKATHKSQMKDEGKRMHHASNKAVKTALDKFLNTIPATLVGASNAVIEQIIGEVKLFFDQNTSHGTHNKTRKVISNTKIRLRNDLSSNINDLAKSWESNDQAQIKYQNDDSEDELFDDDRLFDVDKLRKGVDDEEDYEDSSAEDD</sequence>
<evidence type="ECO:0000256" key="7">
    <source>
        <dbReference type="ARBA" id="ARBA00023128"/>
    </source>
</evidence>
<feature type="compositionally biased region" description="Basic residues" evidence="11">
    <location>
        <begin position="901"/>
        <end position="912"/>
    </location>
</feature>
<dbReference type="InterPro" id="IPR045063">
    <property type="entry name" value="Dynamin_N"/>
</dbReference>
<evidence type="ECO:0000259" key="13">
    <source>
        <dbReference type="Pfam" id="PF24564"/>
    </source>
</evidence>
<dbReference type="Pfam" id="PF24564">
    <property type="entry name" value="DUF7605"/>
    <property type="match status" value="1"/>
</dbReference>
<evidence type="ECO:0000256" key="5">
    <source>
        <dbReference type="ARBA" id="ARBA00022927"/>
    </source>
</evidence>
<dbReference type="Gene3D" id="3.40.50.300">
    <property type="entry name" value="P-loop containing nucleotide triphosphate hydrolases"/>
    <property type="match status" value="1"/>
</dbReference>
<dbReference type="GO" id="GO:0015031">
    <property type="term" value="P:protein transport"/>
    <property type="evidence" value="ECO:0007669"/>
    <property type="project" value="UniProtKB-KW"/>
</dbReference>
<evidence type="ECO:0000256" key="10">
    <source>
        <dbReference type="SAM" id="Coils"/>
    </source>
</evidence>
<dbReference type="Pfam" id="PF00350">
    <property type="entry name" value="Dynamin_N"/>
    <property type="match status" value="1"/>
</dbReference>
<comment type="subcellular location">
    <subcellularLocation>
        <location evidence="1">Mitochondrion outer membrane</location>
        <topology evidence="1">Single-pass membrane protein</topology>
    </subcellularLocation>
</comment>
<evidence type="ECO:0000256" key="2">
    <source>
        <dbReference type="ARBA" id="ARBA00022448"/>
    </source>
</evidence>
<evidence type="ECO:0000256" key="6">
    <source>
        <dbReference type="ARBA" id="ARBA00022989"/>
    </source>
</evidence>
<dbReference type="PANTHER" id="PTHR36681">
    <property type="entry name" value="NUCLEAR GTPASE, GERMINAL CENTER-ASSOCIATED, TANDEM DUPLICATE 3"/>
    <property type="match status" value="1"/>
</dbReference>
<feature type="coiled-coil region" evidence="10">
    <location>
        <begin position="556"/>
        <end position="583"/>
    </location>
</feature>
<dbReference type="Pfam" id="PF10642">
    <property type="entry name" value="Tom5"/>
    <property type="match status" value="1"/>
</dbReference>
<feature type="region of interest" description="Disordered" evidence="11">
    <location>
        <begin position="898"/>
        <end position="922"/>
    </location>
</feature>
<dbReference type="EMBL" id="QGML01000632">
    <property type="protein sequence ID" value="TVY91158.1"/>
    <property type="molecule type" value="Genomic_DNA"/>
</dbReference>
<feature type="compositionally biased region" description="Low complexity" evidence="11">
    <location>
        <begin position="90"/>
        <end position="100"/>
    </location>
</feature>
<protein>
    <submittedName>
        <fullName evidence="14">Nuclear GTPase SLIP-GC</fullName>
    </submittedName>
</protein>
<proteinExistence type="inferred from homology"/>
<evidence type="ECO:0000313" key="14">
    <source>
        <dbReference type="EMBL" id="TVY91158.1"/>
    </source>
</evidence>
<keyword evidence="15" id="KW-1185">Reference proteome</keyword>
<dbReference type="SUPFAM" id="SSF52540">
    <property type="entry name" value="P-loop containing nucleoside triphosphate hydrolases"/>
    <property type="match status" value="2"/>
</dbReference>
<evidence type="ECO:0000256" key="3">
    <source>
        <dbReference type="ARBA" id="ARBA00022692"/>
    </source>
</evidence>
<evidence type="ECO:0000256" key="9">
    <source>
        <dbReference type="ARBA" id="ARBA00025716"/>
    </source>
</evidence>
<dbReference type="Proteomes" id="UP000315522">
    <property type="component" value="Unassembled WGS sequence"/>
</dbReference>
<organism evidence="14 15">
    <name type="scientific">Lachnellula willkommii</name>
    <dbReference type="NCBI Taxonomy" id="215461"/>
    <lineage>
        <taxon>Eukaryota</taxon>
        <taxon>Fungi</taxon>
        <taxon>Dikarya</taxon>
        <taxon>Ascomycota</taxon>
        <taxon>Pezizomycotina</taxon>
        <taxon>Leotiomycetes</taxon>
        <taxon>Helotiales</taxon>
        <taxon>Lachnaceae</taxon>
        <taxon>Lachnellula</taxon>
    </lineage>
</organism>
<dbReference type="PANTHER" id="PTHR36681:SF3">
    <property type="entry name" value="NUCLEAR GTPASE, GERMINAL CENTER-ASSOCIATED, TANDEM DUPLICATE 3"/>
    <property type="match status" value="1"/>
</dbReference>
<comment type="similarity">
    <text evidence="9">Belongs to the Tom5 family.</text>
</comment>
<evidence type="ECO:0000256" key="11">
    <source>
        <dbReference type="SAM" id="MobiDB-lite"/>
    </source>
</evidence>
<keyword evidence="3" id="KW-0812">Transmembrane</keyword>
<gene>
    <name evidence="14" type="primary">Nuggc_1</name>
    <name evidence="14" type="ORF">LAWI1_G002327</name>
</gene>
<evidence type="ECO:0000313" key="15">
    <source>
        <dbReference type="Proteomes" id="UP000315522"/>
    </source>
</evidence>
<name>A0A559ME11_9HELO</name>
<dbReference type="InterPro" id="IPR027417">
    <property type="entry name" value="P-loop_NTPase"/>
</dbReference>
<dbReference type="AlphaFoldDB" id="A0A559ME11"/>
<keyword evidence="2" id="KW-0813">Transport</keyword>
<comment type="caution">
    <text evidence="14">The sequence shown here is derived from an EMBL/GenBank/DDBJ whole genome shotgun (WGS) entry which is preliminary data.</text>
</comment>
<keyword evidence="4" id="KW-1000">Mitochondrion outer membrane</keyword>
<feature type="non-terminal residue" evidence="14">
    <location>
        <position position="1050"/>
    </location>
</feature>
<evidence type="ECO:0000259" key="12">
    <source>
        <dbReference type="Pfam" id="PF00350"/>
    </source>
</evidence>
<feature type="region of interest" description="Disordered" evidence="11">
    <location>
        <begin position="41"/>
        <end position="126"/>
    </location>
</feature>
<keyword evidence="5" id="KW-0653">Protein transport</keyword>
<feature type="domain" description="DUF7605" evidence="13">
    <location>
        <begin position="747"/>
        <end position="917"/>
    </location>
</feature>
<reference evidence="14 15" key="1">
    <citation type="submission" date="2018-05" db="EMBL/GenBank/DDBJ databases">
        <title>Genome sequencing and assembly of the regulated plant pathogen Lachnellula willkommii and related sister species for the development of diagnostic species identification markers.</title>
        <authorList>
            <person name="Giroux E."/>
            <person name="Bilodeau G."/>
        </authorList>
    </citation>
    <scope>NUCLEOTIDE SEQUENCE [LARGE SCALE GENOMIC DNA]</scope>
    <source>
        <strain evidence="14 15">CBS 172.35</strain>
    </source>
</reference>
<feature type="compositionally biased region" description="Acidic residues" evidence="11">
    <location>
        <begin position="109"/>
        <end position="119"/>
    </location>
</feature>
<dbReference type="GO" id="GO:0005741">
    <property type="term" value="C:mitochondrial outer membrane"/>
    <property type="evidence" value="ECO:0007669"/>
    <property type="project" value="UniProtKB-SubCell"/>
</dbReference>
<feature type="compositionally biased region" description="Polar residues" evidence="11">
    <location>
        <begin position="48"/>
        <end position="57"/>
    </location>
</feature>
<keyword evidence="6" id="KW-1133">Transmembrane helix</keyword>
<accession>A0A559ME11</accession>
<evidence type="ECO:0000256" key="4">
    <source>
        <dbReference type="ARBA" id="ARBA00022787"/>
    </source>
</evidence>
<keyword evidence="10" id="KW-0175">Coiled coil</keyword>
<feature type="domain" description="Dynamin N-terminal" evidence="12">
    <location>
        <begin position="196"/>
        <end position="439"/>
    </location>
</feature>
<keyword evidence="8" id="KW-0472">Membrane</keyword>
<dbReference type="GO" id="GO:0006626">
    <property type="term" value="P:protein targeting to mitochondrion"/>
    <property type="evidence" value="ECO:0007669"/>
    <property type="project" value="UniProtKB-ARBA"/>
</dbReference>
<evidence type="ECO:0000256" key="1">
    <source>
        <dbReference type="ARBA" id="ARBA00004572"/>
    </source>
</evidence>
<dbReference type="InterPro" id="IPR019603">
    <property type="entry name" value="Tom5"/>
</dbReference>